<dbReference type="Proteomes" id="UP000029579">
    <property type="component" value="Unassembled WGS sequence"/>
</dbReference>
<dbReference type="PANTHER" id="PTHR33383:SF1">
    <property type="entry name" value="MEMBRANE PROTEIN INSERTION EFFICIENCY FACTOR-RELATED"/>
    <property type="match status" value="1"/>
</dbReference>
<sequence>MLNKVFIKMIRFYQKFISPQLGHGKCKYYPTCSNYAIEAFKKYGPVKAFFMSLWRILRCNPFSKGGYDPVK</sequence>
<comment type="function">
    <text evidence="1">Could be involved in insertion of integral membrane proteins into the membrane.</text>
</comment>
<dbReference type="NCBIfam" id="TIGR00278">
    <property type="entry name" value="membrane protein insertion efficiency factor YidD"/>
    <property type="match status" value="1"/>
</dbReference>
<dbReference type="InterPro" id="IPR002696">
    <property type="entry name" value="Membr_insert_effic_factor_YidD"/>
</dbReference>
<dbReference type="OrthoDB" id="9801753at2"/>
<comment type="similarity">
    <text evidence="1">Belongs to the UPF0161 family.</text>
</comment>
<dbReference type="GO" id="GO:0005886">
    <property type="term" value="C:plasma membrane"/>
    <property type="evidence" value="ECO:0007669"/>
    <property type="project" value="UniProtKB-SubCell"/>
</dbReference>
<keyword evidence="1" id="KW-1003">Cell membrane</keyword>
<dbReference type="EMBL" id="JRMW01000016">
    <property type="protein sequence ID" value="KGF05347.1"/>
    <property type="molecule type" value="Genomic_DNA"/>
</dbReference>
<name>A0A095YFP8_9FIRM</name>
<evidence type="ECO:0000256" key="1">
    <source>
        <dbReference type="HAMAP-Rule" id="MF_00386"/>
    </source>
</evidence>
<dbReference type="eggNOG" id="COG0759">
    <property type="taxonomic scope" value="Bacteria"/>
</dbReference>
<dbReference type="HAMAP" id="MF_00386">
    <property type="entry name" value="UPF0161_YidD"/>
    <property type="match status" value="1"/>
</dbReference>
<comment type="subcellular location">
    <subcellularLocation>
        <location evidence="1">Cell membrane</location>
        <topology evidence="1">Peripheral membrane protein</topology>
        <orientation evidence="1">Cytoplasmic side</orientation>
    </subcellularLocation>
</comment>
<dbReference type="RefSeq" id="WP_004827224.1">
    <property type="nucleotide sequence ID" value="NZ_JRMW01000016.1"/>
</dbReference>
<dbReference type="Pfam" id="PF01809">
    <property type="entry name" value="YidD"/>
    <property type="match status" value="1"/>
</dbReference>
<protein>
    <recommendedName>
        <fullName evidence="1">Putative membrane protein insertion efficiency factor</fullName>
    </recommendedName>
</protein>
<dbReference type="SMART" id="SM01234">
    <property type="entry name" value="Haemolytic"/>
    <property type="match status" value="1"/>
</dbReference>
<evidence type="ECO:0000313" key="2">
    <source>
        <dbReference type="EMBL" id="KGF05347.1"/>
    </source>
</evidence>
<dbReference type="AlphaFoldDB" id="A0A095YFP8"/>
<comment type="caution">
    <text evidence="2">The sequence shown here is derived from an EMBL/GenBank/DDBJ whole genome shotgun (WGS) entry which is preliminary data.</text>
</comment>
<dbReference type="PANTHER" id="PTHR33383">
    <property type="entry name" value="MEMBRANE PROTEIN INSERTION EFFICIENCY FACTOR-RELATED"/>
    <property type="match status" value="1"/>
</dbReference>
<reference evidence="2 3" key="1">
    <citation type="submission" date="2014-07" db="EMBL/GenBank/DDBJ databases">
        <authorList>
            <person name="McCorrison J."/>
            <person name="Sanka R."/>
            <person name="Torralba M."/>
            <person name="Gillis M."/>
            <person name="Haft D.H."/>
            <person name="Methe B."/>
            <person name="Sutton G."/>
            <person name="Nelson K.E."/>
        </authorList>
    </citation>
    <scope>NUCLEOTIDE SEQUENCE [LARGE SCALE GENOMIC DNA]</scope>
    <source>
        <strain evidence="2 3">S7-1-13</strain>
    </source>
</reference>
<proteinExistence type="inferred from homology"/>
<accession>A0A095YFP8</accession>
<evidence type="ECO:0000313" key="3">
    <source>
        <dbReference type="Proteomes" id="UP000029579"/>
    </source>
</evidence>
<keyword evidence="1" id="KW-0472">Membrane</keyword>
<organism evidence="2 3">
    <name type="scientific">Anaerococcus lactolyticus S7-1-13</name>
    <dbReference type="NCBI Taxonomy" id="1284686"/>
    <lineage>
        <taxon>Bacteria</taxon>
        <taxon>Bacillati</taxon>
        <taxon>Bacillota</taxon>
        <taxon>Tissierellia</taxon>
        <taxon>Tissierellales</taxon>
        <taxon>Peptoniphilaceae</taxon>
        <taxon>Anaerococcus</taxon>
    </lineage>
</organism>
<gene>
    <name evidence="2" type="ORF">HMPREF1630_01050</name>
</gene>